<feature type="binding site" evidence="10">
    <location>
        <position position="334"/>
    </location>
    <ligand>
        <name>[Ni-4Fe-4S] cluster</name>
        <dbReference type="ChEBI" id="CHEBI:47739"/>
    </ligand>
</feature>
<evidence type="ECO:0000256" key="3">
    <source>
        <dbReference type="ARBA" id="ARBA00022596"/>
    </source>
</evidence>
<accession>M1WU55</accession>
<feature type="binding site" evidence="10">
    <location>
        <position position="296"/>
    </location>
    <ligand>
        <name>[Ni-4Fe-4S] cluster</name>
        <dbReference type="ChEBI" id="CHEBI:47739"/>
    </ligand>
</feature>
<dbReference type="eggNOG" id="COG1151">
    <property type="taxonomic scope" value="Bacteria"/>
</dbReference>
<evidence type="ECO:0000256" key="5">
    <source>
        <dbReference type="ARBA" id="ARBA00023002"/>
    </source>
</evidence>
<dbReference type="Gene3D" id="1.20.1270.30">
    <property type="match status" value="1"/>
</dbReference>
<dbReference type="CDD" id="cd01915">
    <property type="entry name" value="CODH"/>
    <property type="match status" value="1"/>
</dbReference>
<name>M1WU55_PSEP2</name>
<dbReference type="PIRSF" id="PIRSF005023">
    <property type="entry name" value="CODH"/>
    <property type="match status" value="1"/>
</dbReference>
<feature type="binding site" evidence="10">
    <location>
        <position position="37"/>
    </location>
    <ligand>
        <name>[4Fe-4S] cluster</name>
        <dbReference type="ChEBI" id="CHEBI:49883"/>
        <label>1</label>
        <note>ligand shared between dimeric partners</note>
    </ligand>
</feature>
<dbReference type="GO" id="GO:0016151">
    <property type="term" value="F:nickel cation binding"/>
    <property type="evidence" value="ECO:0007669"/>
    <property type="project" value="InterPro"/>
</dbReference>
<dbReference type="InterPro" id="IPR004137">
    <property type="entry name" value="HCP/CODH"/>
</dbReference>
<comment type="catalytic activity">
    <reaction evidence="8 9">
        <text>CO + 2 oxidized [2Fe-2S]-[ferredoxin] + H2O = 2 reduced [2Fe-2S]-[ferredoxin] + CO2 + 2 H(+)</text>
        <dbReference type="Rhea" id="RHEA:21040"/>
        <dbReference type="Rhea" id="RHEA-COMP:10000"/>
        <dbReference type="Rhea" id="RHEA-COMP:10001"/>
        <dbReference type="ChEBI" id="CHEBI:15377"/>
        <dbReference type="ChEBI" id="CHEBI:15378"/>
        <dbReference type="ChEBI" id="CHEBI:16526"/>
        <dbReference type="ChEBI" id="CHEBI:17245"/>
        <dbReference type="ChEBI" id="CHEBI:33737"/>
        <dbReference type="ChEBI" id="CHEBI:33738"/>
        <dbReference type="EC" id="1.2.7.4"/>
    </reaction>
</comment>
<dbReference type="Proteomes" id="UP000011724">
    <property type="component" value="Chromosome"/>
</dbReference>
<dbReference type="PANTHER" id="PTHR30109">
    <property type="entry name" value="HYDROXYLAMINE REDUCTASE"/>
    <property type="match status" value="1"/>
</dbReference>
<dbReference type="Pfam" id="PF03063">
    <property type="entry name" value="Prismane"/>
    <property type="match status" value="1"/>
</dbReference>
<evidence type="ECO:0000256" key="9">
    <source>
        <dbReference type="PIRNR" id="PIRNR005023"/>
    </source>
</evidence>
<dbReference type="InterPro" id="IPR010047">
    <property type="entry name" value="CODH"/>
</dbReference>
<keyword evidence="2 9" id="KW-0004">4Fe-4S</keyword>
<proteinExistence type="predicted"/>
<dbReference type="InterPro" id="IPR016099">
    <property type="entry name" value="Prismane-like_a/b-sand"/>
</dbReference>
<gene>
    <name evidence="11" type="primary">cooS</name>
    <name evidence="11" type="ordered locus">BN4_20190</name>
</gene>
<evidence type="ECO:0000256" key="4">
    <source>
        <dbReference type="ARBA" id="ARBA00022723"/>
    </source>
</evidence>
<dbReference type="EMBL" id="FO203427">
    <property type="protein sequence ID" value="CCH50252.1"/>
    <property type="molecule type" value="Genomic_DNA"/>
</dbReference>
<dbReference type="PANTHER" id="PTHR30109:SF4">
    <property type="entry name" value="CARBON MONOXIDE DEHYDROGENASE"/>
    <property type="match status" value="1"/>
</dbReference>
<dbReference type="GO" id="GO:0043885">
    <property type="term" value="F:anaerobic carbon-monoxide dehydrogenase activity"/>
    <property type="evidence" value="ECO:0007669"/>
    <property type="project" value="UniProtKB-UniRule"/>
</dbReference>
<feature type="binding site" evidence="10">
    <location>
        <position position="45"/>
    </location>
    <ligand>
        <name>[4Fe-4S] cluster</name>
        <dbReference type="ChEBI" id="CHEBI:49883"/>
        <label>1</label>
        <note>ligand shared between dimeric partners</note>
    </ligand>
</feature>
<dbReference type="GO" id="GO:0042542">
    <property type="term" value="P:response to hydrogen peroxide"/>
    <property type="evidence" value="ECO:0007669"/>
    <property type="project" value="TreeGrafter"/>
</dbReference>
<keyword evidence="6 9" id="KW-0408">Iron</keyword>
<evidence type="ECO:0000256" key="7">
    <source>
        <dbReference type="ARBA" id="ARBA00023014"/>
    </source>
</evidence>
<reference evidence="11 12" key="1">
    <citation type="journal article" date="2013" name="PLoS ONE">
        <title>The first genomic and proteomic characterization of a deep-sea sulfate reducer: insights into the piezophilic lifestyle of Desulfovibrio piezophilus.</title>
        <authorList>
            <person name="Pradel N."/>
            <person name="Ji B."/>
            <person name="Gimenez G."/>
            <person name="Talla E."/>
            <person name="Lenoble P."/>
            <person name="Garel M."/>
            <person name="Tamburini C."/>
            <person name="Fourquet P."/>
            <person name="Lebrun R."/>
            <person name="Bertin P."/>
            <person name="Denis Y."/>
            <person name="Pophillat M."/>
            <person name="Barbe V."/>
            <person name="Ollivier B."/>
            <person name="Dolla A."/>
        </authorList>
    </citation>
    <scope>NUCLEOTIDE SEQUENCE [LARGE SCALE GENOMIC DNA]</scope>
    <source>
        <strain evidence="12">DSM 10523 / SB164P1</strain>
    </source>
</reference>
<protein>
    <recommendedName>
        <fullName evidence="9">Carbon monoxide dehydrogenase</fullName>
        <ecNumber evidence="9">1.2.7.4</ecNumber>
    </recommendedName>
</protein>
<evidence type="ECO:0000313" key="12">
    <source>
        <dbReference type="Proteomes" id="UP000011724"/>
    </source>
</evidence>
<feature type="binding site" evidence="10">
    <location>
        <position position="54"/>
    </location>
    <ligand>
        <name>[4Fe-4S] cluster</name>
        <dbReference type="ChEBI" id="CHEBI:49883"/>
        <label>2</label>
    </ligand>
</feature>
<dbReference type="STRING" id="1322246.BN4_20190"/>
<feature type="binding site" evidence="10">
    <location>
        <position position="49"/>
    </location>
    <ligand>
        <name>[4Fe-4S] cluster</name>
        <dbReference type="ChEBI" id="CHEBI:49883"/>
        <label>2</label>
    </ligand>
</feature>
<dbReference type="EC" id="1.2.7.4" evidence="9"/>
<dbReference type="Gene3D" id="3.40.50.2030">
    <property type="match status" value="2"/>
</dbReference>
<dbReference type="NCBIfam" id="TIGR01702">
    <property type="entry name" value="CO_DH_cata"/>
    <property type="match status" value="1"/>
</dbReference>
<evidence type="ECO:0000256" key="2">
    <source>
        <dbReference type="ARBA" id="ARBA00022485"/>
    </source>
</evidence>
<dbReference type="RefSeq" id="WP_015416294.1">
    <property type="nucleotide sequence ID" value="NC_020409.1"/>
</dbReference>
<dbReference type="PATRIC" id="fig|879567.3.peg.3259"/>
<feature type="binding site" evidence="10">
    <location>
        <position position="527"/>
    </location>
    <ligand>
        <name>[Ni-4Fe-4S] cluster</name>
        <dbReference type="ChEBI" id="CHEBI:47739"/>
    </ligand>
</feature>
<dbReference type="HOGENOM" id="CLU_030631_0_0_7"/>
<evidence type="ECO:0000256" key="1">
    <source>
        <dbReference type="ARBA" id="ARBA00001966"/>
    </source>
</evidence>
<keyword evidence="4 9" id="KW-0479">Metal-binding</keyword>
<keyword evidence="5 9" id="KW-0560">Oxidoreductase</keyword>
<dbReference type="InterPro" id="IPR016101">
    <property type="entry name" value="CO_DH_a-bundle"/>
</dbReference>
<evidence type="ECO:0000256" key="6">
    <source>
        <dbReference type="ARBA" id="ARBA00023004"/>
    </source>
</evidence>
<dbReference type="GO" id="GO:0050418">
    <property type="term" value="F:hydroxylamine reductase activity"/>
    <property type="evidence" value="ECO:0007669"/>
    <property type="project" value="TreeGrafter"/>
</dbReference>
<dbReference type="GO" id="GO:0004601">
    <property type="term" value="F:peroxidase activity"/>
    <property type="evidence" value="ECO:0007669"/>
    <property type="project" value="TreeGrafter"/>
</dbReference>
<evidence type="ECO:0000256" key="10">
    <source>
        <dbReference type="PIRSR" id="PIRSR005023-1"/>
    </source>
</evidence>
<feature type="binding site" evidence="10">
    <location>
        <position position="68"/>
    </location>
    <ligand>
        <name>[4Fe-4S] cluster</name>
        <dbReference type="ChEBI" id="CHEBI:49883"/>
        <label>2</label>
    </ligand>
</feature>
<feature type="binding site" evidence="10">
    <location>
        <position position="447"/>
    </location>
    <ligand>
        <name>[Ni-4Fe-4S] cluster</name>
        <dbReference type="ChEBI" id="CHEBI:47739"/>
    </ligand>
</feature>
<keyword evidence="3 10" id="KW-0533">Nickel</keyword>
<dbReference type="InterPro" id="IPR011254">
    <property type="entry name" value="Prismane-like_sf"/>
</dbReference>
<dbReference type="AlphaFoldDB" id="M1WU55"/>
<keyword evidence="7 9" id="KW-0411">Iron-sulfur</keyword>
<dbReference type="KEGG" id="dpi:BN4_20190"/>
<evidence type="ECO:0000313" key="11">
    <source>
        <dbReference type="EMBL" id="CCH50252.1"/>
    </source>
</evidence>
<evidence type="ECO:0000256" key="8">
    <source>
        <dbReference type="ARBA" id="ARBA00048733"/>
    </source>
</evidence>
<dbReference type="BioCyc" id="DPIE1322246:BN4_RS15180-MONOMER"/>
<dbReference type="GO" id="GO:0006091">
    <property type="term" value="P:generation of precursor metabolites and energy"/>
    <property type="evidence" value="ECO:0007669"/>
    <property type="project" value="InterPro"/>
</dbReference>
<feature type="binding site" evidence="10">
    <location>
        <position position="46"/>
    </location>
    <ligand>
        <name>[4Fe-4S] cluster</name>
        <dbReference type="ChEBI" id="CHEBI:49883"/>
        <label>2</label>
    </ligand>
</feature>
<feature type="binding site" evidence="10">
    <location>
        <position position="261"/>
    </location>
    <ligand>
        <name>[Ni-4Fe-4S] cluster</name>
        <dbReference type="ChEBI" id="CHEBI:47739"/>
    </ligand>
</feature>
<reference evidence="12" key="2">
    <citation type="journal article" date="2013" name="Stand. Genomic Sci.">
        <title>Complete genome sequence of Desulfocapsa sulfexigens, a marine deltaproteobacterium specialized in disproportionating inorganic sulfur compounds.</title>
        <authorList>
            <person name="Finster K.W."/>
            <person name="Kjeldsen K.U."/>
            <person name="Kube M."/>
            <person name="Reinhardt R."/>
            <person name="Mussmann M."/>
            <person name="Amann R."/>
            <person name="Schreiber L."/>
        </authorList>
    </citation>
    <scope>NUCLEOTIDE SEQUENCE [LARGE SCALE GENOMIC DNA]</scope>
    <source>
        <strain evidence="12">DSM 10523 / SB164P1</strain>
    </source>
</reference>
<comment type="cofactor">
    <cofactor evidence="1">
        <name>[4Fe-4S] cluster</name>
        <dbReference type="ChEBI" id="CHEBI:49883"/>
    </cofactor>
</comment>
<organism evidence="11 12">
    <name type="scientific">Pseudodesulfovibrio piezophilus (strain DSM 21447 / JCM 15486 / C1TLV30)</name>
    <name type="common">Desulfovibrio piezophilus</name>
    <dbReference type="NCBI Taxonomy" id="1322246"/>
    <lineage>
        <taxon>Bacteria</taxon>
        <taxon>Pseudomonadati</taxon>
        <taxon>Thermodesulfobacteriota</taxon>
        <taxon>Desulfovibrionia</taxon>
        <taxon>Desulfovibrionales</taxon>
        <taxon>Desulfovibrionaceae</taxon>
    </lineage>
</organism>
<dbReference type="GO" id="GO:0051539">
    <property type="term" value="F:4 iron, 4 sulfur cluster binding"/>
    <property type="evidence" value="ECO:0007669"/>
    <property type="project" value="UniProtKB-UniRule"/>
</dbReference>
<keyword evidence="12" id="KW-1185">Reference proteome</keyword>
<sequence length="637" mass="67631">MSHSNSIDKSMAILAPIAEQNGIDTPWDRYEKMLPQCGFGELGVCCRICWKGPCRIDPFGNGPDRGICGATAEVIVARNLIRMQAAGAAAHSEHGRHIALAMKHLGEKGLDAYAIKDEAKLKGVAERLGIEAEGKTTLELAVEVADISLNDFMNQDHHKECTWLSKSLPPVTIERLRKAGVLPHNIDAAVANVMARTHVGCDSDHVNLLLAGIRAAMADYTGMVLATELSDSMFGTPKPVITKANLGVLKEDAVNIALHGHNPLLSEVICDMAMLLNDEAIAAGASAGINVVGICCTGNEVMMRRGVPLATNYLSQDMAILTGAIDGMVVDVQCIMPSIATFGSCFHTEVITTMPDNKITGARHVEFSEKDALDRAREIVRICIDAYRKRDPHRVNIPQQKETAIVGFSTEAIVEALSLVNAEDPLKPLIDAIVSGDIKGVALFAGCNNVKIKQDHAYMTVVKELLARNVLVLATGCGAGAFAKHGMMTQEATEEFAGESLKGVLTAVGTAAGLEGPLPPVMHMGSCVDNSRAVMLASALAKALDKDLSELPVVASAPELMSEKAVAIGSWAVALGFPTHVGIMPQITGAPGVVEVLTKTAKDIFGGYFIPETDPVKAAETLYDAILERRKGLGLSV</sequence>
<dbReference type="SUPFAM" id="SSF56821">
    <property type="entry name" value="Prismane protein-like"/>
    <property type="match status" value="1"/>
</dbReference>
<dbReference type="OrthoDB" id="5478720at2"/>
<feature type="binding site" evidence="10">
    <location>
        <position position="477"/>
    </location>
    <ligand>
        <name>[Ni-4Fe-4S] cluster</name>
        <dbReference type="ChEBI" id="CHEBI:47739"/>
    </ligand>
</feature>